<evidence type="ECO:0000259" key="8">
    <source>
        <dbReference type="PROSITE" id="PS50928"/>
    </source>
</evidence>
<evidence type="ECO:0000256" key="7">
    <source>
        <dbReference type="RuleBase" id="RU363032"/>
    </source>
</evidence>
<proteinExistence type="inferred from homology"/>
<dbReference type="PANTHER" id="PTHR43386:SF25">
    <property type="entry name" value="PEPTIDE ABC TRANSPORTER PERMEASE PROTEIN"/>
    <property type="match status" value="1"/>
</dbReference>
<comment type="subcellular location">
    <subcellularLocation>
        <location evidence="1 7">Cell membrane</location>
        <topology evidence="1 7">Multi-pass membrane protein</topology>
    </subcellularLocation>
</comment>
<dbReference type="PANTHER" id="PTHR43386">
    <property type="entry name" value="OLIGOPEPTIDE TRANSPORT SYSTEM PERMEASE PROTEIN APPC"/>
    <property type="match status" value="1"/>
</dbReference>
<dbReference type="Proteomes" id="UP001611263">
    <property type="component" value="Unassembled WGS sequence"/>
</dbReference>
<protein>
    <submittedName>
        <fullName evidence="9">ABC transporter permease subunit</fullName>
    </submittedName>
</protein>
<feature type="transmembrane region" description="Helical" evidence="7">
    <location>
        <begin position="142"/>
        <end position="169"/>
    </location>
</feature>
<evidence type="ECO:0000256" key="1">
    <source>
        <dbReference type="ARBA" id="ARBA00004651"/>
    </source>
</evidence>
<evidence type="ECO:0000256" key="5">
    <source>
        <dbReference type="ARBA" id="ARBA00022989"/>
    </source>
</evidence>
<dbReference type="GeneID" id="93505618"/>
<feature type="transmembrane region" description="Helical" evidence="7">
    <location>
        <begin position="242"/>
        <end position="270"/>
    </location>
</feature>
<feature type="transmembrane region" description="Helical" evidence="7">
    <location>
        <begin position="20"/>
        <end position="40"/>
    </location>
</feature>
<dbReference type="Pfam" id="PF00528">
    <property type="entry name" value="BPD_transp_1"/>
    <property type="match status" value="1"/>
</dbReference>
<evidence type="ECO:0000256" key="4">
    <source>
        <dbReference type="ARBA" id="ARBA00022692"/>
    </source>
</evidence>
<dbReference type="CDD" id="cd06261">
    <property type="entry name" value="TM_PBP2"/>
    <property type="match status" value="1"/>
</dbReference>
<keyword evidence="3" id="KW-1003">Cell membrane</keyword>
<keyword evidence="2 7" id="KW-0813">Transport</keyword>
<keyword evidence="10" id="KW-1185">Reference proteome</keyword>
<keyword evidence="5 7" id="KW-1133">Transmembrane helix</keyword>
<feature type="transmembrane region" description="Helical" evidence="7">
    <location>
        <begin position="119"/>
        <end position="136"/>
    </location>
</feature>
<evidence type="ECO:0000313" key="9">
    <source>
        <dbReference type="EMBL" id="MFI1459991.1"/>
    </source>
</evidence>
<feature type="domain" description="ABC transmembrane type-1" evidence="8">
    <location>
        <begin position="82"/>
        <end position="267"/>
    </location>
</feature>
<comment type="caution">
    <text evidence="9">The sequence shown here is derived from an EMBL/GenBank/DDBJ whole genome shotgun (WGS) entry which is preliminary data.</text>
</comment>
<evidence type="ECO:0000256" key="6">
    <source>
        <dbReference type="ARBA" id="ARBA00023136"/>
    </source>
</evidence>
<evidence type="ECO:0000256" key="3">
    <source>
        <dbReference type="ARBA" id="ARBA00022475"/>
    </source>
</evidence>
<dbReference type="PROSITE" id="PS50928">
    <property type="entry name" value="ABC_TM1"/>
    <property type="match status" value="1"/>
</dbReference>
<reference evidence="9 10" key="1">
    <citation type="submission" date="2024-10" db="EMBL/GenBank/DDBJ databases">
        <title>The Natural Products Discovery Center: Release of the First 8490 Sequenced Strains for Exploring Actinobacteria Biosynthetic Diversity.</title>
        <authorList>
            <person name="Kalkreuter E."/>
            <person name="Kautsar S.A."/>
            <person name="Yang D."/>
            <person name="Bader C.D."/>
            <person name="Teijaro C.N."/>
            <person name="Fluegel L."/>
            <person name="Davis C.M."/>
            <person name="Simpson J.R."/>
            <person name="Lauterbach L."/>
            <person name="Steele A.D."/>
            <person name="Gui C."/>
            <person name="Meng S."/>
            <person name="Li G."/>
            <person name="Viehrig K."/>
            <person name="Ye F."/>
            <person name="Su P."/>
            <person name="Kiefer A.F."/>
            <person name="Nichols A."/>
            <person name="Cepeda A.J."/>
            <person name="Yan W."/>
            <person name="Fan B."/>
            <person name="Jiang Y."/>
            <person name="Adhikari A."/>
            <person name="Zheng C.-J."/>
            <person name="Schuster L."/>
            <person name="Cowan T.M."/>
            <person name="Smanski M.J."/>
            <person name="Chevrette M.G."/>
            <person name="De Carvalho L.P.S."/>
            <person name="Shen B."/>
        </authorList>
    </citation>
    <scope>NUCLEOTIDE SEQUENCE [LARGE SCALE GENOMIC DNA]</scope>
    <source>
        <strain evidence="9 10">NPDC020568</strain>
    </source>
</reference>
<dbReference type="InterPro" id="IPR050366">
    <property type="entry name" value="BP-dependent_transpt_permease"/>
</dbReference>
<dbReference type="RefSeq" id="WP_051157618.1">
    <property type="nucleotide sequence ID" value="NZ_JBIRUQ010000001.1"/>
</dbReference>
<sequence>MTLPITTRRLRPATASLRLWLPALTAVVVVVIAIAGPMFAPRAVDHPVGITFAEPSGEAWLGGDRLGHDVFSQLLHGGWGLLLVAVIIAVLVTGCAAVLGSVAALYPRVGGWIERAADLGMLLPPVLAMLLFMLSWPESGAVGLVIICVVAGTPYTARVFAAAAAGVAASGFIEAARGRGEGAAYLVARELLPNLRETLLTQLGLRFVEAMYLVSTAAFLQLPTTLGDANWAVMVRENASGILLNPAAVLAPSLAIGLLAVSVNSAVAAFGRGRRSV</sequence>
<dbReference type="InterPro" id="IPR000515">
    <property type="entry name" value="MetI-like"/>
</dbReference>
<dbReference type="InterPro" id="IPR035906">
    <property type="entry name" value="MetI-like_sf"/>
</dbReference>
<accession>A0ABW7TG27</accession>
<feature type="transmembrane region" description="Helical" evidence="7">
    <location>
        <begin position="79"/>
        <end position="107"/>
    </location>
</feature>
<evidence type="ECO:0000256" key="2">
    <source>
        <dbReference type="ARBA" id="ARBA00022448"/>
    </source>
</evidence>
<keyword evidence="4 7" id="KW-0812">Transmembrane</keyword>
<dbReference type="Gene3D" id="1.10.3720.10">
    <property type="entry name" value="MetI-like"/>
    <property type="match status" value="1"/>
</dbReference>
<dbReference type="EMBL" id="JBIRUQ010000001">
    <property type="protein sequence ID" value="MFI1459991.1"/>
    <property type="molecule type" value="Genomic_DNA"/>
</dbReference>
<gene>
    <name evidence="9" type="ORF">ACH4WX_04635</name>
</gene>
<keyword evidence="6 7" id="KW-0472">Membrane</keyword>
<organism evidence="9 10">
    <name type="scientific">Nocardia carnea</name>
    <dbReference type="NCBI Taxonomy" id="37328"/>
    <lineage>
        <taxon>Bacteria</taxon>
        <taxon>Bacillati</taxon>
        <taxon>Actinomycetota</taxon>
        <taxon>Actinomycetes</taxon>
        <taxon>Mycobacteriales</taxon>
        <taxon>Nocardiaceae</taxon>
        <taxon>Nocardia</taxon>
    </lineage>
</organism>
<evidence type="ECO:0000313" key="10">
    <source>
        <dbReference type="Proteomes" id="UP001611263"/>
    </source>
</evidence>
<dbReference type="SUPFAM" id="SSF161098">
    <property type="entry name" value="MetI-like"/>
    <property type="match status" value="1"/>
</dbReference>
<name>A0ABW7TG27_9NOCA</name>
<comment type="similarity">
    <text evidence="7">Belongs to the binding-protein-dependent transport system permease family.</text>
</comment>